<dbReference type="InterPro" id="IPR052050">
    <property type="entry name" value="SecEffector_AnkRepeat"/>
</dbReference>
<dbReference type="AlphaFoldDB" id="G4ZRN2"/>
<dbReference type="OMA" id="DESAQWD"/>
<dbReference type="RefSeq" id="XP_009531270.1">
    <property type="nucleotide sequence ID" value="XM_009532975.1"/>
</dbReference>
<gene>
    <name evidence="1" type="ORF">PHYSODRAFT_303233</name>
</gene>
<dbReference type="PANTHER" id="PTHR46586:SF3">
    <property type="entry name" value="ANKYRIN REPEAT-CONTAINING PROTEIN"/>
    <property type="match status" value="1"/>
</dbReference>
<dbReference type="InterPro" id="IPR036770">
    <property type="entry name" value="Ankyrin_rpt-contain_sf"/>
</dbReference>
<dbReference type="SUPFAM" id="SSF140860">
    <property type="entry name" value="Pseudo ankyrin repeat-like"/>
    <property type="match status" value="1"/>
</dbReference>
<dbReference type="SMR" id="G4ZRN2"/>
<reference evidence="1 2" key="1">
    <citation type="journal article" date="2006" name="Science">
        <title>Phytophthora genome sequences uncover evolutionary origins and mechanisms of pathogenesis.</title>
        <authorList>
            <person name="Tyler B.M."/>
            <person name="Tripathy S."/>
            <person name="Zhang X."/>
            <person name="Dehal P."/>
            <person name="Jiang R.H."/>
            <person name="Aerts A."/>
            <person name="Arredondo F.D."/>
            <person name="Baxter L."/>
            <person name="Bensasson D."/>
            <person name="Beynon J.L."/>
            <person name="Chapman J."/>
            <person name="Damasceno C.M."/>
            <person name="Dorrance A.E."/>
            <person name="Dou D."/>
            <person name="Dickerman A.W."/>
            <person name="Dubchak I.L."/>
            <person name="Garbelotto M."/>
            <person name="Gijzen M."/>
            <person name="Gordon S.G."/>
            <person name="Govers F."/>
            <person name="Grunwald N.J."/>
            <person name="Huang W."/>
            <person name="Ivors K.L."/>
            <person name="Jones R.W."/>
            <person name="Kamoun S."/>
            <person name="Krampis K."/>
            <person name="Lamour K.H."/>
            <person name="Lee M.K."/>
            <person name="McDonald W.H."/>
            <person name="Medina M."/>
            <person name="Meijer H.J."/>
            <person name="Nordberg E.K."/>
            <person name="Maclean D.J."/>
            <person name="Ospina-Giraldo M.D."/>
            <person name="Morris P.F."/>
            <person name="Phuntumart V."/>
            <person name="Putnam N.H."/>
            <person name="Rash S."/>
            <person name="Rose J.K."/>
            <person name="Sakihama Y."/>
            <person name="Salamov A.A."/>
            <person name="Savidor A."/>
            <person name="Scheuring C.F."/>
            <person name="Smith B.M."/>
            <person name="Sobral B.W."/>
            <person name="Terry A."/>
            <person name="Torto-Alalibo T.A."/>
            <person name="Win J."/>
            <person name="Xu Z."/>
            <person name="Zhang H."/>
            <person name="Grigoriev I.V."/>
            <person name="Rokhsar D.S."/>
            <person name="Boore J.L."/>
        </authorList>
    </citation>
    <scope>NUCLEOTIDE SEQUENCE [LARGE SCALE GENOMIC DNA]</scope>
    <source>
        <strain evidence="1 2">P6497</strain>
    </source>
</reference>
<dbReference type="EMBL" id="JH159156">
    <property type="protein sequence ID" value="EGZ13841.1"/>
    <property type="molecule type" value="Genomic_DNA"/>
</dbReference>
<dbReference type="InParanoid" id="G4ZRN2"/>
<keyword evidence="2" id="KW-1185">Reference proteome</keyword>
<name>G4ZRN2_PHYSP</name>
<sequence>MDEARSIQVMCHFSPDVLGKRRSNPTTSDQLTMLQTVFEQRPDFVRGCLGCLAWTAFSRGNIAVLDWVNQFGIELRSTVPIRDAVSRGGVKVLRWFSENGFEISDPDLLELAVKSGQLEAVRWLSEHGYGVNSLALANIAGKIRNVPILRWLVEHGPPLDLATATLLIWQYRQVEIAWWVSEDVRKHVVFEALQKNDRRVLRWILARTTFQDESAQWDIRAAIQSCSTDMQRWLEEDMSEVGACRWCFPTKMSIGGYEETALPNSKQRRLQ</sequence>
<dbReference type="Proteomes" id="UP000002640">
    <property type="component" value="Unassembled WGS sequence"/>
</dbReference>
<evidence type="ECO:0000313" key="2">
    <source>
        <dbReference type="Proteomes" id="UP000002640"/>
    </source>
</evidence>
<dbReference type="KEGG" id="psoj:PHYSODRAFT_303233"/>
<evidence type="ECO:0000313" key="1">
    <source>
        <dbReference type="EMBL" id="EGZ13841.1"/>
    </source>
</evidence>
<protein>
    <submittedName>
        <fullName evidence="1">Uncharacterized protein</fullName>
    </submittedName>
</protein>
<proteinExistence type="predicted"/>
<dbReference type="GeneID" id="20642247"/>
<dbReference type="Gene3D" id="1.25.40.20">
    <property type="entry name" value="Ankyrin repeat-containing domain"/>
    <property type="match status" value="1"/>
</dbReference>
<dbReference type="PANTHER" id="PTHR46586">
    <property type="entry name" value="ANKYRIN REPEAT-CONTAINING PROTEIN"/>
    <property type="match status" value="1"/>
</dbReference>
<organism evidence="1 2">
    <name type="scientific">Phytophthora sojae (strain P6497)</name>
    <name type="common">Soybean stem and root rot agent</name>
    <name type="synonym">Phytophthora megasperma f. sp. glycines</name>
    <dbReference type="NCBI Taxonomy" id="1094619"/>
    <lineage>
        <taxon>Eukaryota</taxon>
        <taxon>Sar</taxon>
        <taxon>Stramenopiles</taxon>
        <taxon>Oomycota</taxon>
        <taxon>Peronosporomycetes</taxon>
        <taxon>Peronosporales</taxon>
        <taxon>Peronosporaceae</taxon>
        <taxon>Phytophthora</taxon>
    </lineage>
</organism>
<accession>G4ZRN2</accession>